<dbReference type="Gene3D" id="3.40.50.2300">
    <property type="match status" value="2"/>
</dbReference>
<evidence type="ECO:0000256" key="11">
    <source>
        <dbReference type="ARBA" id="ARBA00023170"/>
    </source>
</evidence>
<dbReference type="PROSITE" id="PS50125">
    <property type="entry name" value="GUANYLATE_CYCLASE_2"/>
    <property type="match status" value="1"/>
</dbReference>
<evidence type="ECO:0000256" key="4">
    <source>
        <dbReference type="ARBA" id="ARBA00022475"/>
    </source>
</evidence>
<dbReference type="PRINTS" id="PR00255">
    <property type="entry name" value="NATPEPTIDER"/>
</dbReference>
<keyword evidence="23" id="KW-1185">Reference proteome</keyword>
<accession>A0AAE9FFC5</accession>
<keyword evidence="7" id="KW-0547">Nucleotide-binding</keyword>
<keyword evidence="14 16" id="KW-0141">cGMP biosynthesis</keyword>
<evidence type="ECO:0000256" key="9">
    <source>
        <dbReference type="ARBA" id="ARBA00023134"/>
    </source>
</evidence>
<evidence type="ECO:0000256" key="3">
    <source>
        <dbReference type="ARBA" id="ARBA00012202"/>
    </source>
</evidence>
<dbReference type="Proteomes" id="UP000829354">
    <property type="component" value="Chromosome X"/>
</dbReference>
<evidence type="ECO:0000256" key="19">
    <source>
        <dbReference type="SAM" id="SignalP"/>
    </source>
</evidence>
<dbReference type="SUPFAM" id="SSF56112">
    <property type="entry name" value="Protein kinase-like (PK-like)"/>
    <property type="match status" value="1"/>
</dbReference>
<keyword evidence="12" id="KW-0325">Glycoprotein</keyword>
<dbReference type="GO" id="GO:0005525">
    <property type="term" value="F:GTP binding"/>
    <property type="evidence" value="ECO:0007669"/>
    <property type="project" value="UniProtKB-KW"/>
</dbReference>
<evidence type="ECO:0000313" key="22">
    <source>
        <dbReference type="EMBL" id="UMM40221.1"/>
    </source>
</evidence>
<reference evidence="22 23" key="1">
    <citation type="submission" date="2022-04" db="EMBL/GenBank/DDBJ databases">
        <title>Chromosome-level reference genomes for two strains of Caenorhabditis briggsae: an improved platform for comparative genomics.</title>
        <authorList>
            <person name="Stevens L."/>
            <person name="Andersen E."/>
        </authorList>
    </citation>
    <scope>NUCLEOTIDE SEQUENCE [LARGE SCALE GENOMIC DNA]</scope>
    <source>
        <strain evidence="22">VX34</strain>
        <tissue evidence="22">Whole-organism</tissue>
    </source>
</reference>
<evidence type="ECO:0000256" key="6">
    <source>
        <dbReference type="ARBA" id="ARBA00022729"/>
    </source>
</evidence>
<comment type="similarity">
    <text evidence="15">Belongs to the adenylyl cyclase class-4/guanylyl cyclase family.</text>
</comment>
<keyword evidence="13 15" id="KW-0456">Lyase</keyword>
<dbReference type="InterPro" id="IPR001054">
    <property type="entry name" value="A/G_cyclase"/>
</dbReference>
<keyword evidence="9" id="KW-0342">GTP-binding</keyword>
<keyword evidence="4" id="KW-1003">Cell membrane</keyword>
<evidence type="ECO:0000259" key="21">
    <source>
        <dbReference type="PROSITE" id="PS50125"/>
    </source>
</evidence>
<evidence type="ECO:0000256" key="5">
    <source>
        <dbReference type="ARBA" id="ARBA00022692"/>
    </source>
</evidence>
<dbReference type="InterPro" id="IPR050401">
    <property type="entry name" value="Cyclic_nucleotide_synthase"/>
</dbReference>
<dbReference type="GO" id="GO:0007606">
    <property type="term" value="P:sensory perception of chemical stimulus"/>
    <property type="evidence" value="ECO:0007669"/>
    <property type="project" value="UniProtKB-ARBA"/>
</dbReference>
<dbReference type="AlphaFoldDB" id="A0AAE9FFC5"/>
<protein>
    <recommendedName>
        <fullName evidence="3 16">Guanylate cyclase</fullName>
        <ecNumber evidence="3 16">4.6.1.2</ecNumber>
    </recommendedName>
</protein>
<dbReference type="CDD" id="cd07302">
    <property type="entry name" value="CHD"/>
    <property type="match status" value="1"/>
</dbReference>
<evidence type="ECO:0000256" key="15">
    <source>
        <dbReference type="RuleBase" id="RU000405"/>
    </source>
</evidence>
<dbReference type="InterPro" id="IPR000719">
    <property type="entry name" value="Prot_kinase_dom"/>
</dbReference>
<proteinExistence type="inferred from homology"/>
<dbReference type="InterPro" id="IPR028082">
    <property type="entry name" value="Peripla_BP_I"/>
</dbReference>
<evidence type="ECO:0000256" key="18">
    <source>
        <dbReference type="SAM" id="Phobius"/>
    </source>
</evidence>
<dbReference type="GO" id="GO:0005524">
    <property type="term" value="F:ATP binding"/>
    <property type="evidence" value="ECO:0007669"/>
    <property type="project" value="InterPro"/>
</dbReference>
<feature type="transmembrane region" description="Helical" evidence="18">
    <location>
        <begin position="467"/>
        <end position="489"/>
    </location>
</feature>
<evidence type="ECO:0000256" key="2">
    <source>
        <dbReference type="ARBA" id="ARBA00004251"/>
    </source>
</evidence>
<dbReference type="FunFam" id="3.30.70.1230:FF:000050">
    <property type="entry name" value="Guanylate cyclase"/>
    <property type="match status" value="1"/>
</dbReference>
<gene>
    <name evidence="22" type="ORF">L5515_016935</name>
</gene>
<dbReference type="SUPFAM" id="SSF53822">
    <property type="entry name" value="Periplasmic binding protein-like I"/>
    <property type="match status" value="1"/>
</dbReference>
<dbReference type="InterPro" id="IPR018297">
    <property type="entry name" value="A/G_cyclase_CS"/>
</dbReference>
<dbReference type="SMART" id="SM00220">
    <property type="entry name" value="S_TKc"/>
    <property type="match status" value="1"/>
</dbReference>
<keyword evidence="10 18" id="KW-0472">Membrane</keyword>
<dbReference type="InterPro" id="IPR011009">
    <property type="entry name" value="Kinase-like_dom_sf"/>
</dbReference>
<dbReference type="PANTHER" id="PTHR11920">
    <property type="entry name" value="GUANYLYL CYCLASE"/>
    <property type="match status" value="1"/>
</dbReference>
<dbReference type="FunFam" id="1.10.510.10:FF:001506">
    <property type="entry name" value="Guanylate cyclase"/>
    <property type="match status" value="1"/>
</dbReference>
<keyword evidence="11" id="KW-0675">Receptor</keyword>
<dbReference type="PROSITE" id="PS50011">
    <property type="entry name" value="PROTEIN_KINASE_DOM"/>
    <property type="match status" value="1"/>
</dbReference>
<keyword evidence="17" id="KW-0175">Coiled coil</keyword>
<dbReference type="Pfam" id="PF07714">
    <property type="entry name" value="PK_Tyr_Ser-Thr"/>
    <property type="match status" value="1"/>
</dbReference>
<evidence type="ECO:0000256" key="7">
    <source>
        <dbReference type="ARBA" id="ARBA00022741"/>
    </source>
</evidence>
<feature type="signal peptide" evidence="19">
    <location>
        <begin position="1"/>
        <end position="16"/>
    </location>
</feature>
<dbReference type="GO" id="GO:0005886">
    <property type="term" value="C:plasma membrane"/>
    <property type="evidence" value="ECO:0007669"/>
    <property type="project" value="UniProtKB-SubCell"/>
</dbReference>
<organism evidence="22 23">
    <name type="scientific">Caenorhabditis briggsae</name>
    <dbReference type="NCBI Taxonomy" id="6238"/>
    <lineage>
        <taxon>Eukaryota</taxon>
        <taxon>Metazoa</taxon>
        <taxon>Ecdysozoa</taxon>
        <taxon>Nematoda</taxon>
        <taxon>Chromadorea</taxon>
        <taxon>Rhabditida</taxon>
        <taxon>Rhabditina</taxon>
        <taxon>Rhabditomorpha</taxon>
        <taxon>Rhabditoidea</taxon>
        <taxon>Rhabditidae</taxon>
        <taxon>Peloderinae</taxon>
        <taxon>Caenorhabditis</taxon>
    </lineage>
</organism>
<feature type="coiled-coil region" evidence="17">
    <location>
        <begin position="835"/>
        <end position="866"/>
    </location>
</feature>
<evidence type="ECO:0000256" key="10">
    <source>
        <dbReference type="ARBA" id="ARBA00023136"/>
    </source>
</evidence>
<dbReference type="PROSITE" id="PS00452">
    <property type="entry name" value="GUANYLATE_CYCLASE_1"/>
    <property type="match status" value="1"/>
</dbReference>
<evidence type="ECO:0000256" key="12">
    <source>
        <dbReference type="ARBA" id="ARBA00023180"/>
    </source>
</evidence>
<dbReference type="SUPFAM" id="SSF55073">
    <property type="entry name" value="Nucleotide cyclase"/>
    <property type="match status" value="1"/>
</dbReference>
<dbReference type="Gene3D" id="3.30.70.1230">
    <property type="entry name" value="Nucleotide cyclase"/>
    <property type="match status" value="1"/>
</dbReference>
<dbReference type="Pfam" id="PF01094">
    <property type="entry name" value="ANF_receptor"/>
    <property type="match status" value="1"/>
</dbReference>
<keyword evidence="8 18" id="KW-1133">Transmembrane helix</keyword>
<comment type="subcellular location">
    <subcellularLocation>
        <location evidence="2">Cell membrane</location>
        <topology evidence="2">Single-pass type I membrane protein</topology>
    </subcellularLocation>
</comment>
<evidence type="ECO:0000256" key="16">
    <source>
        <dbReference type="RuleBase" id="RU003431"/>
    </source>
</evidence>
<dbReference type="Pfam" id="PF00211">
    <property type="entry name" value="Guanylate_cyc"/>
    <property type="match status" value="1"/>
</dbReference>
<dbReference type="EMBL" id="CP092625">
    <property type="protein sequence ID" value="UMM40221.1"/>
    <property type="molecule type" value="Genomic_DNA"/>
</dbReference>
<comment type="catalytic activity">
    <reaction evidence="1 16">
        <text>GTP = 3',5'-cyclic GMP + diphosphate</text>
        <dbReference type="Rhea" id="RHEA:13665"/>
        <dbReference type="ChEBI" id="CHEBI:33019"/>
        <dbReference type="ChEBI" id="CHEBI:37565"/>
        <dbReference type="ChEBI" id="CHEBI:57746"/>
        <dbReference type="EC" id="4.6.1.2"/>
    </reaction>
</comment>
<feature type="domain" description="Protein kinase" evidence="20">
    <location>
        <begin position="520"/>
        <end position="826"/>
    </location>
</feature>
<dbReference type="GO" id="GO:0004383">
    <property type="term" value="F:guanylate cyclase activity"/>
    <property type="evidence" value="ECO:0007669"/>
    <property type="project" value="UniProtKB-EC"/>
</dbReference>
<dbReference type="InterPro" id="IPR001170">
    <property type="entry name" value="ANPR/GUC"/>
</dbReference>
<keyword evidence="6 19" id="KW-0732">Signal</keyword>
<dbReference type="InterPro" id="IPR029787">
    <property type="entry name" value="Nucleotide_cyclase"/>
</dbReference>
<dbReference type="InterPro" id="IPR001245">
    <property type="entry name" value="Ser-Thr/Tyr_kinase_cat_dom"/>
</dbReference>
<feature type="chain" id="PRO_5042058015" description="Guanylate cyclase" evidence="19">
    <location>
        <begin position="17"/>
        <end position="1081"/>
    </location>
</feature>
<evidence type="ECO:0000313" key="23">
    <source>
        <dbReference type="Proteomes" id="UP000829354"/>
    </source>
</evidence>
<dbReference type="CDD" id="cd06352">
    <property type="entry name" value="PBP1_NPR_GC-like"/>
    <property type="match status" value="1"/>
</dbReference>
<feature type="domain" description="Guanylate cyclase" evidence="21">
    <location>
        <begin position="898"/>
        <end position="1028"/>
    </location>
</feature>
<dbReference type="InterPro" id="IPR011645">
    <property type="entry name" value="HNOB_dom_associated"/>
</dbReference>
<evidence type="ECO:0000256" key="17">
    <source>
        <dbReference type="SAM" id="Coils"/>
    </source>
</evidence>
<dbReference type="GO" id="GO:0004672">
    <property type="term" value="F:protein kinase activity"/>
    <property type="evidence" value="ECO:0007669"/>
    <property type="project" value="InterPro"/>
</dbReference>
<evidence type="ECO:0000256" key="8">
    <source>
        <dbReference type="ARBA" id="ARBA00022989"/>
    </source>
</evidence>
<evidence type="ECO:0000256" key="13">
    <source>
        <dbReference type="ARBA" id="ARBA00023239"/>
    </source>
</evidence>
<dbReference type="PANTHER" id="PTHR11920:SF503">
    <property type="entry name" value="RECEPTOR-TYPE GUANYLATE CYCLASE GCY-9"/>
    <property type="match status" value="1"/>
</dbReference>
<dbReference type="Gene3D" id="1.10.510.10">
    <property type="entry name" value="Transferase(Phosphotransferase) domain 1"/>
    <property type="match status" value="1"/>
</dbReference>
<dbReference type="InterPro" id="IPR001828">
    <property type="entry name" value="ANF_lig-bd_rcpt"/>
</dbReference>
<name>A0AAE9FFC5_CAEBR</name>
<evidence type="ECO:0000259" key="20">
    <source>
        <dbReference type="PROSITE" id="PS50011"/>
    </source>
</evidence>
<evidence type="ECO:0000256" key="1">
    <source>
        <dbReference type="ARBA" id="ARBA00001436"/>
    </source>
</evidence>
<evidence type="ECO:0000256" key="14">
    <source>
        <dbReference type="ARBA" id="ARBA00023293"/>
    </source>
</evidence>
<dbReference type="Pfam" id="PF07701">
    <property type="entry name" value="HNOBA"/>
    <property type="match status" value="1"/>
</dbReference>
<dbReference type="SMART" id="SM00044">
    <property type="entry name" value="CYCc"/>
    <property type="match status" value="1"/>
</dbReference>
<dbReference type="EC" id="4.6.1.2" evidence="3 16"/>
<dbReference type="GO" id="GO:0035556">
    <property type="term" value="P:intracellular signal transduction"/>
    <property type="evidence" value="ECO:0007669"/>
    <property type="project" value="InterPro"/>
</dbReference>
<keyword evidence="5 18" id="KW-0812">Transmembrane</keyword>
<sequence length="1081" mass="121646">MLLSFYILSLLFLAESRRSISKISHDEINQHVRTTLSSEGIVRIGHLHPANPIIAHEPDVLKMCADDLKKRNILPQNYSLNVFTMESCNKFSGVEHAAFLHYIKNASVYFGPGCNNEMLVIGRLAPRWNVPIIAHMSGDDALSDRVQFPTLGSVALTSASEMAKATVTYLNLNNWDQIGIVRPSTGYERLSVYSLQHQIKKRDINLNVLIDIEPFSSPEEIIASGKLTTLRNQARIVVVELGMDIHTVTNFMLAVHRAEIKSEEFVFVIPWLAHQNDHYPWEATNVDKQEVKSAFENTIIITAHGYDKKFFDEFQLKFSTATGVLANHYATLSYMSLYDALFLYGLALRDAFEDGGGYNVHMNGSLLWSRMTNRQFIGMTGQVLMNNKAIRVPSYATYHAINGTLKIVVELEAKLNDRGACEKNEDMCSEHVAHETIQYYWPSDSGKLPPAVPKCGFTGADCDYRPYFIGISLIAFILTVGPLSYFIFLKQKERLLYDMTWRIPRESIKLLEGKSRSEHSLASKSQSSGSFSGSMNSKQNGLIAAKQAVSNGVKLAIKRYQQVRNITFPKSELKLLKELKILENDNLNKFYGISFNQQNEFIVMWVLCSRGSLEDILFNDELKLGRNFQVSFAKDVVKGLNFLHTSPLLHHGMLCLQNCLVDSNWTVKLTNFATEQIIFEKLDHNELRPFVNADSESAEDVPDPTKDFARKKYLQQAPEIIREIVTTKVIPDGSQAADIYALGMVLYQILFRVEPFHERNKSINKLMEMLAMANDDDQLIRPTFPSSNTGEGYNLQLLSCIEACWLEIPEMRPPIKKVRTMVNANLKSTGKGSLVDQMMKMMEEYTANLENMVRDRTALLEEAQKQADRLLNSMLPKSIAEDLKVGKPVLPQLYSCATVLFSDIRGFTRISSTSTPLQVVTFLNDMFSGFDAIIAKHDAYKVETIGDAYMIVSGVPTENGNNHAQNIADVALKMRAFICNFKLAHRPEELMMVRIGFHSGPVAAGVVGLAAPRYCLFGDTVNTASRMESTGVANKIQISEGAYNLLHCFFPQFQMVERGKIEVKGKGECLTYYLEGKTGKL</sequence>